<dbReference type="STRING" id="1548.CSCA_5319"/>
<keyword evidence="8" id="KW-1185">Reference proteome</keyword>
<sequence length="284" mass="31711">MEKVKVVIVDDSPFSINVIRDILEDKGFEVVGEAGNLEEVISVVQETRPQLVTMDMTLPGTDGLECTREIHKIDDKIKVIVISSMMDDEIIKKAKQSKVSGYIQKPIDPEELIAQIEKVISSDKIFKELEESYFNTFKEAFSGGVTRFTKTITTFDDDKKSNDVEVSRGISVVIGIIGNFSGRMIIDLSNKSAENMAKVMLRRDPKNQEEILNVMGEFANIIAGNACSMMNRKNKVYGLRVAPPTIFYGESIKISKSKIDTLSVLTHTDFGEILLNVGFKRGDE</sequence>
<dbReference type="SMART" id="SM00448">
    <property type="entry name" value="REC"/>
    <property type="match status" value="1"/>
</dbReference>
<dbReference type="GO" id="GO:0000160">
    <property type="term" value="P:phosphorelay signal transduction system"/>
    <property type="evidence" value="ECO:0007669"/>
    <property type="project" value="InterPro"/>
</dbReference>
<comment type="function">
    <text evidence="4">May play the central regulatory role in sporulation. It may be an element of the effector pathway responsible for the activation of sporulation genes in response to nutritional stress. Spo0A may act in concert with spo0H (a sigma factor) to control the expression of some genes that are critical to the sporulation process.</text>
</comment>
<dbReference type="KEGG" id="csq:CSCA_5319"/>
<keyword evidence="3 5" id="KW-0597">Phosphoprotein</keyword>
<dbReference type="EMBL" id="CP009933">
    <property type="protein sequence ID" value="AKA72444.1"/>
    <property type="molecule type" value="Genomic_DNA"/>
</dbReference>
<dbReference type="Pfam" id="PF00072">
    <property type="entry name" value="Response_reg"/>
    <property type="match status" value="1"/>
</dbReference>
<proteinExistence type="predicted"/>
<accession>A0A0E3MC91</accession>
<gene>
    <name evidence="7" type="ORF">CSCA_5319</name>
</gene>
<dbReference type="Pfam" id="PF13690">
    <property type="entry name" value="CheX"/>
    <property type="match status" value="1"/>
</dbReference>
<evidence type="ECO:0000256" key="3">
    <source>
        <dbReference type="ARBA" id="ARBA00022553"/>
    </source>
</evidence>
<evidence type="ECO:0000256" key="4">
    <source>
        <dbReference type="ARBA" id="ARBA00024867"/>
    </source>
</evidence>
<feature type="modified residue" description="4-aspartylphosphate" evidence="5">
    <location>
        <position position="55"/>
    </location>
</feature>
<dbReference type="HOGENOM" id="CLU_959540_0_0_9"/>
<dbReference type="GO" id="GO:0006935">
    <property type="term" value="P:chemotaxis"/>
    <property type="evidence" value="ECO:0007669"/>
    <property type="project" value="UniProtKB-KW"/>
</dbReference>
<dbReference type="PANTHER" id="PTHR44591:SF3">
    <property type="entry name" value="RESPONSE REGULATORY DOMAIN-CONTAINING PROTEIN"/>
    <property type="match status" value="1"/>
</dbReference>
<dbReference type="InterPro" id="IPR028051">
    <property type="entry name" value="CheX-like_dom"/>
</dbReference>
<dbReference type="RefSeq" id="WP_029162700.1">
    <property type="nucleotide sequence ID" value="NZ_CP009933.1"/>
</dbReference>
<dbReference type="Proteomes" id="UP000033115">
    <property type="component" value="Chromosome"/>
</dbReference>
<feature type="domain" description="Response regulatory" evidence="6">
    <location>
        <begin position="5"/>
        <end position="120"/>
    </location>
</feature>
<dbReference type="PROSITE" id="PS50110">
    <property type="entry name" value="RESPONSE_REGULATORY"/>
    <property type="match status" value="1"/>
</dbReference>
<dbReference type="InterPro" id="IPR028976">
    <property type="entry name" value="CheC-like_sf"/>
</dbReference>
<evidence type="ECO:0000313" key="8">
    <source>
        <dbReference type="Proteomes" id="UP000033115"/>
    </source>
</evidence>
<dbReference type="SUPFAM" id="SSF103039">
    <property type="entry name" value="CheC-like"/>
    <property type="match status" value="1"/>
</dbReference>
<dbReference type="InterPro" id="IPR011006">
    <property type="entry name" value="CheY-like_superfamily"/>
</dbReference>
<evidence type="ECO:0000259" key="6">
    <source>
        <dbReference type="PROSITE" id="PS50110"/>
    </source>
</evidence>
<organism evidence="7 8">
    <name type="scientific">Clostridium scatologenes</name>
    <dbReference type="NCBI Taxonomy" id="1548"/>
    <lineage>
        <taxon>Bacteria</taxon>
        <taxon>Bacillati</taxon>
        <taxon>Bacillota</taxon>
        <taxon>Clostridia</taxon>
        <taxon>Eubacteriales</taxon>
        <taxon>Clostridiaceae</taxon>
        <taxon>Clostridium</taxon>
    </lineage>
</organism>
<dbReference type="CDD" id="cd17906">
    <property type="entry name" value="CheX"/>
    <property type="match status" value="1"/>
</dbReference>
<dbReference type="PANTHER" id="PTHR44591">
    <property type="entry name" value="STRESS RESPONSE REGULATOR PROTEIN 1"/>
    <property type="match status" value="1"/>
</dbReference>
<evidence type="ECO:0000256" key="2">
    <source>
        <dbReference type="ARBA" id="ARBA00022500"/>
    </source>
</evidence>
<keyword evidence="2" id="KW-0145">Chemotaxis</keyword>
<evidence type="ECO:0000313" key="7">
    <source>
        <dbReference type="EMBL" id="AKA72444.1"/>
    </source>
</evidence>
<dbReference type="Gene3D" id="3.40.50.2300">
    <property type="match status" value="1"/>
</dbReference>
<dbReference type="InterPro" id="IPR001789">
    <property type="entry name" value="Sig_transdc_resp-reg_receiver"/>
</dbReference>
<evidence type="ECO:0000256" key="5">
    <source>
        <dbReference type="PROSITE-ProRule" id="PRU00169"/>
    </source>
</evidence>
<reference evidence="7 8" key="1">
    <citation type="journal article" date="2015" name="J. Biotechnol.">
        <title>Complete genome sequence of a malodorant-producing acetogen, Clostridium scatologenes ATCC 25775(T).</title>
        <authorList>
            <person name="Zhu Z."/>
            <person name="Guo T."/>
            <person name="Zheng H."/>
            <person name="Song T."/>
            <person name="Ouyang P."/>
            <person name="Xie J."/>
        </authorList>
    </citation>
    <scope>NUCLEOTIDE SEQUENCE [LARGE SCALE GENOMIC DNA]</scope>
    <source>
        <strain evidence="7 8">ATCC 25775</strain>
    </source>
</reference>
<evidence type="ECO:0000256" key="1">
    <source>
        <dbReference type="ARBA" id="ARBA00018672"/>
    </source>
</evidence>
<dbReference type="AlphaFoldDB" id="A0A0E3MC91"/>
<name>A0A0E3MC91_CLOSL</name>
<dbReference type="SUPFAM" id="SSF52172">
    <property type="entry name" value="CheY-like"/>
    <property type="match status" value="1"/>
</dbReference>
<protein>
    <recommendedName>
        <fullName evidence="1">Stage 0 sporulation protein A homolog</fullName>
    </recommendedName>
</protein>
<dbReference type="Gene3D" id="3.40.1550.10">
    <property type="entry name" value="CheC-like"/>
    <property type="match status" value="1"/>
</dbReference>
<dbReference type="InterPro" id="IPR050595">
    <property type="entry name" value="Bact_response_regulator"/>
</dbReference>